<dbReference type="RefSeq" id="WP_099154965.1">
    <property type="nucleotide sequence ID" value="NZ_PDUD01000051.1"/>
</dbReference>
<evidence type="ECO:0000256" key="5">
    <source>
        <dbReference type="SAM" id="SignalP"/>
    </source>
</evidence>
<keyword evidence="4" id="KW-0325">Glycoprotein</keyword>
<dbReference type="Gene3D" id="2.160.20.10">
    <property type="entry name" value="Single-stranded right-handed beta-helix, Pectin lyase-like"/>
    <property type="match status" value="2"/>
</dbReference>
<comment type="caution">
    <text evidence="8">The sequence shown here is derived from an EMBL/GenBank/DDBJ whole genome shotgun (WGS) entry which is preliminary data.</text>
</comment>
<gene>
    <name evidence="8" type="ORF">CRP01_36140</name>
</gene>
<sequence>MRYYFIIFLCQLVSQINFAQLPAFPGAEGYGKYTTGGRGTPQTPTTVFTVTNLTDVNSPGSLRYALRASAAHRTIVFRVSGTIRLTSRLTIPANTTIAGQTAPGGGICIADHPVVISGDNVILRYLRVRLGDRYQNQGMVDGSGGDDALGNLGNKHIIIDHCSVSWSNDEALTVYRGDSITLQWNIISEPLNYSYHFEAGGSDFQEHGYGGIWGSRHGSFHHNLIMHLKGRAPRFSGNSSYPSGTVENCDFRNNVIYNWRDYSTNGGEGGRYNLVNNYYKYGPSTRDGNPSGAPRRAMIMNPSRSSSLPYPKVYLSGNFVDSYPDVTASNWLGIAPAGGSRSDTASIKVEQPHTVEPMPTESAEEAYVQVLAKAGANLPLRDTLDERLVNDVLNRTGRIIDVQGGYPHGTPFAETIDAWPDLAPGTSPADTDADGMPDEWELLRGLNPNDDSDRSGIAANGYTNLENYLNGLTQDAGGENSDYDLVVATDGSGDFRSVQAAINAVPTNLSEPFVIYIRNGKYKEKISVPSNKPFIQLVGESVANTVLYYDDYASLPLPGGGTLGTQNSASFSISATDFSAFNITFANTYGNGSQAVAVLVNNDRAVFKNCRFLGNQDTLYPKGPGTPRHYFKDCYIDGNVDFIFGSSAALFEDCVIYAKSRSNTGSSYITAPNTPPGRDYGYVFRDCVLPENTGLTTYFLSRPWQNTASHNPRAHNKNVFLNTVMSTSIKPEGWSVWNETTDTDLIYYGEYNSQYWDGSPLDVSQRVPWSYQLTTAEAATYTRENIFGDWDPCAIYPELCDDQSPEIAVTNFRAEQTDTSGLLQWNVSWGISGTSFQLYRATNPAGEYQLIDDLTAVSDTIFNFLLEDQLPPAGQVYYYYLTGSHDELNTHVSDTVLVSSLPAIRSSGQLQPFFQELGLPSPRQQITITAENLLDEVVITPPAFFELSDDDGLSWYTNDDPLRIADTDNTIPETTLSVRLNAPATGFYADTIRLTTVDGPALLLPVMGTTGTLPEVGAETLHFWSMIENAEDDPEQRSIGVTPSVPSFYRLYLSNGTQVPDISAYSEKYGQAFGSTANGDGTWSSSQGGPGGSLKRTFYEEFTVTAQTGYQVRVDSLYLNAAFYNTSSNTQVGVVYSLSNFTSDSTDVTTVPGGFANPIPLANQTGGPTNRYGLALAGLEGVTLEPGQQLSVRLYFSCSSSSAGRYAMLKDIKFTGLATESTVDAREERLPASAIRLYPNPARDRLWLEHPQAGRNSSITIFNAQGQLITHTICAPQTRRTEILLTDLPGGWYYAAFRNDRGVATRAFSKQ</sequence>
<dbReference type="OrthoDB" id="9803616at2"/>
<protein>
    <recommendedName>
        <fullName evidence="10">T9SS type A sorting domain-containing protein</fullName>
    </recommendedName>
</protein>
<feature type="domain" description="Secretion system C-terminal sorting" evidence="7">
    <location>
        <begin position="1237"/>
        <end position="1303"/>
    </location>
</feature>
<name>A0A2D0MZF1_FLAN2</name>
<evidence type="ECO:0000256" key="1">
    <source>
        <dbReference type="ARBA" id="ARBA00022723"/>
    </source>
</evidence>
<evidence type="ECO:0000256" key="2">
    <source>
        <dbReference type="ARBA" id="ARBA00022801"/>
    </source>
</evidence>
<dbReference type="InterPro" id="IPR013783">
    <property type="entry name" value="Ig-like_fold"/>
</dbReference>
<evidence type="ECO:0000256" key="3">
    <source>
        <dbReference type="ARBA" id="ARBA00023085"/>
    </source>
</evidence>
<accession>A0A2D0MZF1</accession>
<proteinExistence type="predicted"/>
<feature type="domain" description="Pectinesterase catalytic" evidence="6">
    <location>
        <begin position="484"/>
        <end position="786"/>
    </location>
</feature>
<feature type="signal peptide" evidence="5">
    <location>
        <begin position="1"/>
        <end position="19"/>
    </location>
</feature>
<dbReference type="PANTHER" id="PTHR42970">
    <property type="entry name" value="PECTATE LYASE C-RELATED"/>
    <property type="match status" value="1"/>
</dbReference>
<dbReference type="InterPro" id="IPR026444">
    <property type="entry name" value="Secre_tail"/>
</dbReference>
<dbReference type="Proteomes" id="UP000223913">
    <property type="component" value="Unassembled WGS sequence"/>
</dbReference>
<evidence type="ECO:0000256" key="4">
    <source>
        <dbReference type="ARBA" id="ARBA00023180"/>
    </source>
</evidence>
<keyword evidence="9" id="KW-1185">Reference proteome</keyword>
<dbReference type="PANTHER" id="PTHR42970:SF1">
    <property type="entry name" value="PECTATE LYASE C-RELATED"/>
    <property type="match status" value="1"/>
</dbReference>
<dbReference type="GO" id="GO:0046872">
    <property type="term" value="F:metal ion binding"/>
    <property type="evidence" value="ECO:0007669"/>
    <property type="project" value="UniProtKB-KW"/>
</dbReference>
<dbReference type="EMBL" id="PDUD01000051">
    <property type="protein sequence ID" value="PHN01651.1"/>
    <property type="molecule type" value="Genomic_DNA"/>
</dbReference>
<dbReference type="GO" id="GO:0030599">
    <property type="term" value="F:pectinesterase activity"/>
    <property type="evidence" value="ECO:0007669"/>
    <property type="project" value="InterPro"/>
</dbReference>
<dbReference type="InterPro" id="IPR052063">
    <property type="entry name" value="Polysaccharide_Lyase_1"/>
</dbReference>
<keyword evidence="5" id="KW-0732">Signal</keyword>
<evidence type="ECO:0008006" key="10">
    <source>
        <dbReference type="Google" id="ProtNLM"/>
    </source>
</evidence>
<dbReference type="InterPro" id="IPR000070">
    <property type="entry name" value="Pectinesterase_cat"/>
</dbReference>
<evidence type="ECO:0000259" key="6">
    <source>
        <dbReference type="Pfam" id="PF01095"/>
    </source>
</evidence>
<dbReference type="InterPro" id="IPR011050">
    <property type="entry name" value="Pectin_lyase_fold/virulence"/>
</dbReference>
<dbReference type="Gene3D" id="2.60.40.10">
    <property type="entry name" value="Immunoglobulins"/>
    <property type="match status" value="1"/>
</dbReference>
<dbReference type="Pfam" id="PF01095">
    <property type="entry name" value="Pectinesterase"/>
    <property type="match status" value="1"/>
</dbReference>
<dbReference type="InterPro" id="IPR012334">
    <property type="entry name" value="Pectin_lyas_fold"/>
</dbReference>
<keyword evidence="2" id="KW-0378">Hydrolase</keyword>
<keyword evidence="3" id="KW-0063">Aspartyl esterase</keyword>
<feature type="chain" id="PRO_5012429173" description="T9SS type A sorting domain-containing protein" evidence="5">
    <location>
        <begin position="20"/>
        <end position="1311"/>
    </location>
</feature>
<dbReference type="Pfam" id="PF18962">
    <property type="entry name" value="Por_Secre_tail"/>
    <property type="match status" value="1"/>
</dbReference>
<reference evidence="8 9" key="1">
    <citation type="submission" date="2017-10" db="EMBL/GenBank/DDBJ databases">
        <title>The draft genome sequence of Lewinella nigricans NBRC 102662.</title>
        <authorList>
            <person name="Wang K."/>
        </authorList>
    </citation>
    <scope>NUCLEOTIDE SEQUENCE [LARGE SCALE GENOMIC DNA]</scope>
    <source>
        <strain evidence="8 9">NBRC 102662</strain>
    </source>
</reference>
<evidence type="ECO:0000313" key="8">
    <source>
        <dbReference type="EMBL" id="PHN01651.1"/>
    </source>
</evidence>
<keyword evidence="1" id="KW-0479">Metal-binding</keyword>
<dbReference type="GO" id="GO:0042545">
    <property type="term" value="P:cell wall modification"/>
    <property type="evidence" value="ECO:0007669"/>
    <property type="project" value="InterPro"/>
</dbReference>
<dbReference type="NCBIfam" id="TIGR04183">
    <property type="entry name" value="Por_Secre_tail"/>
    <property type="match status" value="1"/>
</dbReference>
<evidence type="ECO:0000259" key="7">
    <source>
        <dbReference type="Pfam" id="PF18962"/>
    </source>
</evidence>
<dbReference type="SUPFAM" id="SSF51126">
    <property type="entry name" value="Pectin lyase-like"/>
    <property type="match status" value="2"/>
</dbReference>
<evidence type="ECO:0000313" key="9">
    <source>
        <dbReference type="Proteomes" id="UP000223913"/>
    </source>
</evidence>
<organism evidence="8 9">
    <name type="scientific">Flavilitoribacter nigricans (strain ATCC 23147 / DSM 23189 / NBRC 102662 / NCIMB 1420 / SS-2)</name>
    <name type="common">Lewinella nigricans</name>
    <dbReference type="NCBI Taxonomy" id="1122177"/>
    <lineage>
        <taxon>Bacteria</taxon>
        <taxon>Pseudomonadati</taxon>
        <taxon>Bacteroidota</taxon>
        <taxon>Saprospiria</taxon>
        <taxon>Saprospirales</taxon>
        <taxon>Lewinellaceae</taxon>
        <taxon>Flavilitoribacter</taxon>
    </lineage>
</organism>